<protein>
    <submittedName>
        <fullName evidence="1">Uncharacterized protein</fullName>
    </submittedName>
</protein>
<name>A0AB35L3U9_ECTOL</name>
<comment type="caution">
    <text evidence="1">The sequence shown here is derived from an EMBL/GenBank/DDBJ whole genome shotgun (WGS) entry which is preliminary data.</text>
</comment>
<sequence length="145" mass="16231">MKGKTDFAFGSTAPGTWNLSLEGREPWMLLTLASSADQVVVRAISSNDIELVKQTLMSPGEGLFVRSFQVVFASDFPDNLGVGVAEVYELIEGKTKKKEVFYRLKTKYGVFRFGGPAHLLSSHENLDWSVRIYSSARPPKRYYSN</sequence>
<evidence type="ECO:0000313" key="1">
    <source>
        <dbReference type="EMBL" id="MDH0569588.1"/>
    </source>
</evidence>
<evidence type="ECO:0000313" key="2">
    <source>
        <dbReference type="Proteomes" id="UP001159292"/>
    </source>
</evidence>
<reference evidence="1" key="1">
    <citation type="submission" date="2022-09" db="EMBL/GenBank/DDBJ databases">
        <title>Intensive care unit water sources are persistently colonized with multi-drug resistant bacteria and are the site of extensive horizontal gene transfer of antibiotic resistance genes.</title>
        <authorList>
            <person name="Diorio-Toth L."/>
        </authorList>
    </citation>
    <scope>NUCLEOTIDE SEQUENCE</scope>
    <source>
        <strain evidence="1">GD04000</strain>
    </source>
</reference>
<gene>
    <name evidence="1" type="ORF">N7671_20880</name>
</gene>
<dbReference type="AlphaFoldDB" id="A0AB35L3U9"/>
<organism evidence="1 2">
    <name type="scientific">Ectopseudomonas oleovorans</name>
    <name type="common">Pseudomonas oleovorans</name>
    <dbReference type="NCBI Taxonomy" id="301"/>
    <lineage>
        <taxon>Bacteria</taxon>
        <taxon>Pseudomonadati</taxon>
        <taxon>Pseudomonadota</taxon>
        <taxon>Gammaproteobacteria</taxon>
        <taxon>Pseudomonadales</taxon>
        <taxon>Pseudomonadaceae</taxon>
        <taxon>Ectopseudomonas</taxon>
    </lineage>
</organism>
<dbReference type="Proteomes" id="UP001159292">
    <property type="component" value="Unassembled WGS sequence"/>
</dbReference>
<dbReference type="GeneID" id="300418014"/>
<accession>A0AB35L3U9</accession>
<dbReference type="EMBL" id="JAOEET010000104">
    <property type="protein sequence ID" value="MDH0569588.1"/>
    <property type="molecule type" value="Genomic_DNA"/>
</dbReference>
<dbReference type="RefSeq" id="WP_257598700.1">
    <property type="nucleotide sequence ID" value="NZ_JANKBU010000095.1"/>
</dbReference>
<proteinExistence type="predicted"/>